<sequence>MCEDEEWKDGVKQGSALEMVCKRIVVKGVLCTHCHICNRNKDSECKRDKESKLAVTRRHEIVEEARLRWEEQITESEQSLCYSFLDGELFSFIFHLCYR</sequence>
<dbReference type="EMBL" id="OD565710">
    <property type="protein sequence ID" value="CAD7442418.1"/>
    <property type="molecule type" value="Genomic_DNA"/>
</dbReference>
<dbReference type="AlphaFoldDB" id="A0A7R9EYH3"/>
<evidence type="ECO:0000313" key="1">
    <source>
        <dbReference type="EMBL" id="CAD7442418.1"/>
    </source>
</evidence>
<reference evidence="1" key="1">
    <citation type="submission" date="2020-11" db="EMBL/GenBank/DDBJ databases">
        <authorList>
            <person name="Tran Van P."/>
        </authorList>
    </citation>
    <scope>NUCLEOTIDE SEQUENCE</scope>
</reference>
<proteinExistence type="predicted"/>
<protein>
    <submittedName>
        <fullName evidence="1">Uncharacterized protein</fullName>
    </submittedName>
</protein>
<accession>A0A7R9EYH3</accession>
<organism evidence="1">
    <name type="scientific">Timema bartmani</name>
    <dbReference type="NCBI Taxonomy" id="61472"/>
    <lineage>
        <taxon>Eukaryota</taxon>
        <taxon>Metazoa</taxon>
        <taxon>Ecdysozoa</taxon>
        <taxon>Arthropoda</taxon>
        <taxon>Hexapoda</taxon>
        <taxon>Insecta</taxon>
        <taxon>Pterygota</taxon>
        <taxon>Neoptera</taxon>
        <taxon>Polyneoptera</taxon>
        <taxon>Phasmatodea</taxon>
        <taxon>Timematodea</taxon>
        <taxon>Timematoidea</taxon>
        <taxon>Timematidae</taxon>
        <taxon>Timema</taxon>
    </lineage>
</organism>
<gene>
    <name evidence="1" type="ORF">TBIB3V08_LOCUS4849</name>
</gene>
<name>A0A7R9EYH3_9NEOP</name>